<sequence length="401" mass="44289">MQQAQARTGEQRESGDAPPKQVAQAMERLGHAGRIIADIRIGADRLLEALFVSASHPHQSDKALNLILKEEASMRQLFLDLRAVGRKLEETGVLNESIKSQSNSWGVHMPLVCPDAAVVAYAWKRQLAGQAGSSAVDRSRLALKAFTDQKRRFFPHLDDGLNDLTAGVQSASKKHSGFHASTLSQQEEISDCMTLSDILMHLEKDAPTLKTSTYQRLDWLKRASSLPSLANENVLESSNDHNFHSPKLGSRLLSGAADDKISVVELLCPSVFRAIVSLHPAGSIEPDAVAFFSPDEGGSYVHARGFSVYHEHAAMALQYFLGLSTDKALHSLLYWICGYQTLFTKLCSKCGRLLSMDKQRALLLPPVNRPYQRFSVNKILSMQTVSPTKDKNLDIKLQKKS</sequence>
<keyword evidence="3" id="KW-0805">Transcription regulation</keyword>
<dbReference type="Pfam" id="PF11571">
    <property type="entry name" value="Med27"/>
    <property type="match status" value="1"/>
</dbReference>
<evidence type="ECO:0000256" key="4">
    <source>
        <dbReference type="ARBA" id="ARBA00023163"/>
    </source>
</evidence>
<reference evidence="7 8" key="1">
    <citation type="submission" date="2023-12" db="EMBL/GenBank/DDBJ databases">
        <title>A high-quality genome assembly for Dillenia turbinata (Dilleniales).</title>
        <authorList>
            <person name="Chanderbali A."/>
        </authorList>
    </citation>
    <scope>NUCLEOTIDE SEQUENCE [LARGE SCALE GENOMIC DNA]</scope>
    <source>
        <strain evidence="7">LSX21</strain>
        <tissue evidence="7">Leaf</tissue>
    </source>
</reference>
<organism evidence="7 8">
    <name type="scientific">Dillenia turbinata</name>
    <dbReference type="NCBI Taxonomy" id="194707"/>
    <lineage>
        <taxon>Eukaryota</taxon>
        <taxon>Viridiplantae</taxon>
        <taxon>Streptophyta</taxon>
        <taxon>Embryophyta</taxon>
        <taxon>Tracheophyta</taxon>
        <taxon>Spermatophyta</taxon>
        <taxon>Magnoliopsida</taxon>
        <taxon>eudicotyledons</taxon>
        <taxon>Gunneridae</taxon>
        <taxon>Pentapetalae</taxon>
        <taxon>Dilleniales</taxon>
        <taxon>Dilleniaceae</taxon>
        <taxon>Dillenia</taxon>
    </lineage>
</organism>
<dbReference type="GO" id="GO:0006357">
    <property type="term" value="P:regulation of transcription by RNA polymerase II"/>
    <property type="evidence" value="ECO:0007669"/>
    <property type="project" value="TreeGrafter"/>
</dbReference>
<evidence type="ECO:0000256" key="2">
    <source>
        <dbReference type="ARBA" id="ARBA00008048"/>
    </source>
</evidence>
<name>A0AAN8ZLC3_9MAGN</name>
<comment type="subcellular location">
    <subcellularLocation>
        <location evidence="1">Nucleus</location>
    </subcellularLocation>
</comment>
<proteinExistence type="inferred from homology"/>
<feature type="region of interest" description="Disordered" evidence="6">
    <location>
        <begin position="1"/>
        <end position="21"/>
    </location>
</feature>
<evidence type="ECO:0000256" key="1">
    <source>
        <dbReference type="ARBA" id="ARBA00004123"/>
    </source>
</evidence>
<evidence type="ECO:0000313" key="7">
    <source>
        <dbReference type="EMBL" id="KAK6942076.1"/>
    </source>
</evidence>
<evidence type="ECO:0000256" key="3">
    <source>
        <dbReference type="ARBA" id="ARBA00023015"/>
    </source>
</evidence>
<gene>
    <name evidence="7" type="ORF">RJ641_027453</name>
</gene>
<dbReference type="PANTHER" id="PTHR13130:SF4">
    <property type="entry name" value="MEDIATOR OF RNA POLYMERASE II TRANSCRIPTION SUBUNIT 27"/>
    <property type="match status" value="1"/>
</dbReference>
<dbReference type="GO" id="GO:0003713">
    <property type="term" value="F:transcription coactivator activity"/>
    <property type="evidence" value="ECO:0007669"/>
    <property type="project" value="TreeGrafter"/>
</dbReference>
<keyword evidence="4" id="KW-0804">Transcription</keyword>
<keyword evidence="8" id="KW-1185">Reference proteome</keyword>
<dbReference type="AlphaFoldDB" id="A0AAN8ZLC3"/>
<comment type="similarity">
    <text evidence="2">Belongs to the Mediator complex subunit 27 family.</text>
</comment>
<dbReference type="Proteomes" id="UP001370490">
    <property type="component" value="Unassembled WGS sequence"/>
</dbReference>
<evidence type="ECO:0000256" key="6">
    <source>
        <dbReference type="SAM" id="MobiDB-lite"/>
    </source>
</evidence>
<evidence type="ECO:0000256" key="5">
    <source>
        <dbReference type="ARBA" id="ARBA00023242"/>
    </source>
</evidence>
<dbReference type="EMBL" id="JBAMMX010000004">
    <property type="protein sequence ID" value="KAK6942076.1"/>
    <property type="molecule type" value="Genomic_DNA"/>
</dbReference>
<dbReference type="PANTHER" id="PTHR13130">
    <property type="entry name" value="34 KDA TRANSCRIPTIONAL CO-ACTIVATOR-RELATED"/>
    <property type="match status" value="1"/>
</dbReference>
<evidence type="ECO:0000313" key="8">
    <source>
        <dbReference type="Proteomes" id="UP001370490"/>
    </source>
</evidence>
<accession>A0AAN8ZLC3</accession>
<protein>
    <submittedName>
        <fullName evidence="7">Mediator complex, subunit Med27</fullName>
    </submittedName>
</protein>
<keyword evidence="5" id="KW-0539">Nucleus</keyword>
<comment type="caution">
    <text evidence="7">The sequence shown here is derived from an EMBL/GenBank/DDBJ whole genome shotgun (WGS) entry which is preliminary data.</text>
</comment>
<dbReference type="InterPro" id="IPR021627">
    <property type="entry name" value="Mediator_Med27"/>
</dbReference>
<dbReference type="GO" id="GO:0016592">
    <property type="term" value="C:mediator complex"/>
    <property type="evidence" value="ECO:0007669"/>
    <property type="project" value="InterPro"/>
</dbReference>